<proteinExistence type="predicted"/>
<keyword evidence="2" id="KW-1185">Reference proteome</keyword>
<dbReference type="VEuPathDB" id="FungiDB:AO090102000419"/>
<reference evidence="1 2" key="1">
    <citation type="journal article" date="2005" name="Nature">
        <title>Genome sequencing and analysis of Aspergillus oryzae.</title>
        <authorList>
            <person name="Machida M."/>
            <person name="Asai K."/>
            <person name="Sano M."/>
            <person name="Tanaka T."/>
            <person name="Kumagai T."/>
            <person name="Terai G."/>
            <person name="Kusumoto K."/>
            <person name="Arima T."/>
            <person name="Akita O."/>
            <person name="Kashiwagi Y."/>
            <person name="Abe K."/>
            <person name="Gomi K."/>
            <person name="Horiuchi H."/>
            <person name="Kitamoto K."/>
            <person name="Kobayashi T."/>
            <person name="Takeuchi M."/>
            <person name="Denning D.W."/>
            <person name="Galagan J.E."/>
            <person name="Nierman W.C."/>
            <person name="Yu J."/>
            <person name="Archer D.B."/>
            <person name="Bennett J.W."/>
            <person name="Bhatnagar D."/>
            <person name="Cleveland T.E."/>
            <person name="Fedorova N.D."/>
            <person name="Gotoh O."/>
            <person name="Horikawa H."/>
            <person name="Hosoyama A."/>
            <person name="Ichinomiya M."/>
            <person name="Igarashi R."/>
            <person name="Iwashita K."/>
            <person name="Juvvadi P.R."/>
            <person name="Kato M."/>
            <person name="Kato Y."/>
            <person name="Kin T."/>
            <person name="Kokubun A."/>
            <person name="Maeda H."/>
            <person name="Maeyama N."/>
            <person name="Maruyama J."/>
            <person name="Nagasaki H."/>
            <person name="Nakajima T."/>
            <person name="Oda K."/>
            <person name="Okada K."/>
            <person name="Paulsen I."/>
            <person name="Sakamoto K."/>
            <person name="Sawano T."/>
            <person name="Takahashi M."/>
            <person name="Takase K."/>
            <person name="Terabayashi Y."/>
            <person name="Wortman J."/>
            <person name="Yamada O."/>
            <person name="Yamagata Y."/>
            <person name="Anazawa H."/>
            <person name="Hata Y."/>
            <person name="Koide Y."/>
            <person name="Komori T."/>
            <person name="Koyama Y."/>
            <person name="Minetoki T."/>
            <person name="Suharnan S."/>
            <person name="Tanaka A."/>
            <person name="Isono K."/>
            <person name="Kuhara S."/>
            <person name="Ogasawara N."/>
            <person name="Kikuchi H."/>
        </authorList>
    </citation>
    <scope>NUCLEOTIDE SEQUENCE [LARGE SCALE GENOMIC DNA]</scope>
    <source>
        <strain evidence="2">ATCC 42149 / RIB 40</strain>
    </source>
</reference>
<dbReference type="HOGENOM" id="CLU_173444_0_0_1"/>
<accession>Q2UAE8</accession>
<dbReference type="AlphaFoldDB" id="Q2UAE8"/>
<dbReference type="KEGG" id="aor:AO090102000419"/>
<dbReference type="EMBL" id="BA000052">
    <property type="protein sequence ID" value="BAE61467.1"/>
    <property type="molecule type" value="Genomic_DNA"/>
</dbReference>
<dbReference type="RefSeq" id="XP_023091802.1">
    <property type="nucleotide sequence ID" value="XM_023236836.1"/>
</dbReference>
<evidence type="ECO:0000313" key="1">
    <source>
        <dbReference type="EMBL" id="BAE61467.1"/>
    </source>
</evidence>
<organism evidence="1 2">
    <name type="scientific">Aspergillus oryzae (strain ATCC 42149 / RIB 40)</name>
    <name type="common">Yellow koji mold</name>
    <dbReference type="NCBI Taxonomy" id="510516"/>
    <lineage>
        <taxon>Eukaryota</taxon>
        <taxon>Fungi</taxon>
        <taxon>Dikarya</taxon>
        <taxon>Ascomycota</taxon>
        <taxon>Pezizomycotina</taxon>
        <taxon>Eurotiomycetes</taxon>
        <taxon>Eurotiomycetidae</taxon>
        <taxon>Eurotiales</taxon>
        <taxon>Aspergillaceae</taxon>
        <taxon>Aspergillus</taxon>
        <taxon>Aspergillus subgen. Circumdati</taxon>
    </lineage>
</organism>
<sequence>MSPNGRKLRKPYAGRRTMISIDFLGWTPKLDRGKNSQKLKQIHKASSLMTEWKNLRLYYQRLTQTQINEQDSKEILTKEDAGVYRRYRSRIQVCLFNSLALFTVHRQNAL</sequence>
<dbReference type="GeneID" id="5994645"/>
<dbReference type="EMBL" id="AP007162">
    <property type="protein sequence ID" value="BAE61467.1"/>
    <property type="molecule type" value="Genomic_DNA"/>
</dbReference>
<gene>
    <name evidence="1" type="ORF">AO090102000419</name>
</gene>
<dbReference type="Proteomes" id="UP000006564">
    <property type="component" value="Chromosome 4"/>
</dbReference>
<protein>
    <submittedName>
        <fullName evidence="1">DNA, SC102</fullName>
    </submittedName>
</protein>
<name>Q2UAE8_ASPOR</name>
<evidence type="ECO:0000313" key="2">
    <source>
        <dbReference type="Proteomes" id="UP000006564"/>
    </source>
</evidence>